<dbReference type="Pfam" id="PF13672">
    <property type="entry name" value="PP2C_2"/>
    <property type="match status" value="1"/>
</dbReference>
<name>A0A978UUL0_ZIZJJ</name>
<dbReference type="PANTHER" id="PTHR12320:SF1">
    <property type="entry name" value="PROTEIN PHOSPHATASE PTC7 HOMOLOG"/>
    <property type="match status" value="1"/>
</dbReference>
<feature type="region of interest" description="Disordered" evidence="1">
    <location>
        <begin position="210"/>
        <end position="230"/>
    </location>
</feature>
<evidence type="ECO:0000313" key="3">
    <source>
        <dbReference type="EMBL" id="KAH7518560.1"/>
    </source>
</evidence>
<feature type="region of interest" description="Disordered" evidence="1">
    <location>
        <begin position="516"/>
        <end position="535"/>
    </location>
</feature>
<dbReference type="PROSITE" id="PS51746">
    <property type="entry name" value="PPM_2"/>
    <property type="match status" value="1"/>
</dbReference>
<accession>A0A978UUL0</accession>
<sequence>MGEIGSSSNPLRARPSTFSSFNNLFVPSHVAFAKPLLKYTKTRSCARNLGVSAPIRPPKRNPSGVQIVSKCASNSSSSSSDFVLLSTIECSDGSFLFRFGNKDDENTLAGIDDEEAESAASGDSPNDQNELHFKEKIELDNTLGQGKYHHVGRQRSSSNQVHIEDGRVLESHHGEVNSAGNLVTESSESLLEVTALDMKTSNVDEDSAVVDDEAETDTTSSCSDDNEGVLNEEMGGDFEENPATIGDNETMTQLATSETQAAVEVSDIEIGDSSFSKSEMQISESCLSKFDLDEDEDTAVVDDGDVHGVDNDEDTDTSANTGFQVDDVLNDEIGSDFEENPVVICERETINQFSKSEAGVEVLDSHASQAISKENVDIEEAHLTTVGTDDRVDSIEKCENTEVTALDMKTSNVDETSAVVDDEADTDTTSSCSDDNEGVLNEEMGGDFEENPATIDESETRTLLATSETQAAVEVSDIEIGDSSFSKSEMEISDSLSKFDLDEDEDTAVVDDADVRGVNNNEDTDTNANTGFQGDDVLNEEIGSDFEENTVVICEHETINQFSKSEARVEVLDSHASQAISKENVDIEEARLTTIGTDDRVDSIEKCENTEARDNSNMVWVTSEAQSMDVEEMTPSTVAGYDDEEETKRSMVLGDNAPASTCEEQLVEGEAHENDVAGLSIPEVVEINSIAGTACRYATRSSITYLHLIYAQYLQFISTFLPGLARFRLAYPSVEASTARFVLSSGVALLPHSSKALTGGENAYFVACQNWLGVADGVGHWSLEGINAGLYSRELMENCERILSDCKGIQMDKPEEVLIRSAREAQSPGSSTVLIAYFDGQALHVANIGDSGFIIIRDGAVIQRSSPMLHEFGFPFQIKRGDDPSKLIEVYRIELDEGDVIITATDGLFDNLYEQEITSIVSKALESNVKPEDIAECLADRAQAVGRSSSMRSPFADAAQAAGYVRYTGGKLDDVTVIVSLVQKT</sequence>
<dbReference type="PANTHER" id="PTHR12320">
    <property type="entry name" value="PROTEIN PHOSPHATASE 2C"/>
    <property type="match status" value="1"/>
</dbReference>
<feature type="region of interest" description="Disordered" evidence="1">
    <location>
        <begin position="422"/>
        <end position="452"/>
    </location>
</feature>
<dbReference type="InterPro" id="IPR036457">
    <property type="entry name" value="PPM-type-like_dom_sf"/>
</dbReference>
<dbReference type="InterPro" id="IPR039123">
    <property type="entry name" value="PPTC7"/>
</dbReference>
<dbReference type="SMART" id="SM00331">
    <property type="entry name" value="PP2C_SIG"/>
    <property type="match status" value="1"/>
</dbReference>
<evidence type="ECO:0000313" key="4">
    <source>
        <dbReference type="Proteomes" id="UP000813462"/>
    </source>
</evidence>
<feature type="region of interest" description="Disordered" evidence="1">
    <location>
        <begin position="302"/>
        <end position="322"/>
    </location>
</feature>
<dbReference type="InterPro" id="IPR001932">
    <property type="entry name" value="PPM-type_phosphatase-like_dom"/>
</dbReference>
<organism evidence="3 4">
    <name type="scientific">Ziziphus jujuba var. spinosa</name>
    <dbReference type="NCBI Taxonomy" id="714518"/>
    <lineage>
        <taxon>Eukaryota</taxon>
        <taxon>Viridiplantae</taxon>
        <taxon>Streptophyta</taxon>
        <taxon>Embryophyta</taxon>
        <taxon>Tracheophyta</taxon>
        <taxon>Spermatophyta</taxon>
        <taxon>Magnoliopsida</taxon>
        <taxon>eudicotyledons</taxon>
        <taxon>Gunneridae</taxon>
        <taxon>Pentapetalae</taxon>
        <taxon>rosids</taxon>
        <taxon>fabids</taxon>
        <taxon>Rosales</taxon>
        <taxon>Rhamnaceae</taxon>
        <taxon>Paliureae</taxon>
        <taxon>Ziziphus</taxon>
    </lineage>
</organism>
<reference evidence="3" key="1">
    <citation type="journal article" date="2021" name="Front. Plant Sci.">
        <title>Chromosome-Scale Genome Assembly for Chinese Sour Jujube and Insights Into Its Genome Evolution and Domestication Signature.</title>
        <authorList>
            <person name="Shen L.-Y."/>
            <person name="Luo H."/>
            <person name="Wang X.-L."/>
            <person name="Wang X.-M."/>
            <person name="Qiu X.-J."/>
            <person name="Liu H."/>
            <person name="Zhou S.-S."/>
            <person name="Jia K.-H."/>
            <person name="Nie S."/>
            <person name="Bao Y.-T."/>
            <person name="Zhang R.-G."/>
            <person name="Yun Q.-Z."/>
            <person name="Chai Y.-H."/>
            <person name="Lu J.-Y."/>
            <person name="Li Y."/>
            <person name="Zhao S.-W."/>
            <person name="Mao J.-F."/>
            <person name="Jia S.-G."/>
            <person name="Mao Y.-M."/>
        </authorList>
    </citation>
    <scope>NUCLEOTIDE SEQUENCE</scope>
    <source>
        <strain evidence="3">AT0</strain>
        <tissue evidence="3">Leaf</tissue>
    </source>
</reference>
<comment type="caution">
    <text evidence="3">The sequence shown here is derived from an EMBL/GenBank/DDBJ whole genome shotgun (WGS) entry which is preliminary data.</text>
</comment>
<dbReference type="Proteomes" id="UP000813462">
    <property type="component" value="Unassembled WGS sequence"/>
</dbReference>
<proteinExistence type="predicted"/>
<dbReference type="SMART" id="SM00332">
    <property type="entry name" value="PP2Cc"/>
    <property type="match status" value="1"/>
</dbReference>
<dbReference type="GO" id="GO:0004722">
    <property type="term" value="F:protein serine/threonine phosphatase activity"/>
    <property type="evidence" value="ECO:0007669"/>
    <property type="project" value="TreeGrafter"/>
</dbReference>
<evidence type="ECO:0000259" key="2">
    <source>
        <dbReference type="PROSITE" id="PS51746"/>
    </source>
</evidence>
<gene>
    <name evidence="3" type="ORF">FEM48_Zijuj09G0184500</name>
</gene>
<dbReference type="GO" id="GO:0009507">
    <property type="term" value="C:chloroplast"/>
    <property type="evidence" value="ECO:0007669"/>
    <property type="project" value="TreeGrafter"/>
</dbReference>
<dbReference type="Gene3D" id="3.60.40.10">
    <property type="entry name" value="PPM-type phosphatase domain"/>
    <property type="match status" value="2"/>
</dbReference>
<evidence type="ECO:0000256" key="1">
    <source>
        <dbReference type="SAM" id="MobiDB-lite"/>
    </source>
</evidence>
<dbReference type="EMBL" id="JAEACU010000009">
    <property type="protein sequence ID" value="KAH7518560.1"/>
    <property type="molecule type" value="Genomic_DNA"/>
</dbReference>
<dbReference type="AlphaFoldDB" id="A0A978UUL0"/>
<dbReference type="SUPFAM" id="SSF81606">
    <property type="entry name" value="PP2C-like"/>
    <property type="match status" value="1"/>
</dbReference>
<feature type="domain" description="PPM-type phosphatase" evidence="2">
    <location>
        <begin position="744"/>
        <end position="982"/>
    </location>
</feature>
<protein>
    <recommendedName>
        <fullName evidence="2">PPM-type phosphatase domain-containing protein</fullName>
    </recommendedName>
</protein>